<evidence type="ECO:0000313" key="2">
    <source>
        <dbReference type="Proteomes" id="UP000320475"/>
    </source>
</evidence>
<proteinExistence type="predicted"/>
<organism evidence="1 2">
    <name type="scientific">Synchytrium endobioticum</name>
    <dbReference type="NCBI Taxonomy" id="286115"/>
    <lineage>
        <taxon>Eukaryota</taxon>
        <taxon>Fungi</taxon>
        <taxon>Fungi incertae sedis</taxon>
        <taxon>Chytridiomycota</taxon>
        <taxon>Chytridiomycota incertae sedis</taxon>
        <taxon>Chytridiomycetes</taxon>
        <taxon>Synchytriales</taxon>
        <taxon>Synchytriaceae</taxon>
        <taxon>Synchytrium</taxon>
    </lineage>
</organism>
<protein>
    <submittedName>
        <fullName evidence="1">Uncharacterized protein</fullName>
    </submittedName>
</protein>
<name>A0A507BXD7_9FUNG</name>
<dbReference type="AlphaFoldDB" id="A0A507BXD7"/>
<reference evidence="1 2" key="1">
    <citation type="journal article" date="2019" name="Sci. Rep.">
        <title>Comparative genomics of chytrid fungi reveal insights into the obligate biotrophic and pathogenic lifestyle of Synchytrium endobioticum.</title>
        <authorList>
            <person name="van de Vossenberg B.T.L.H."/>
            <person name="Warris S."/>
            <person name="Nguyen H.D.T."/>
            <person name="van Gent-Pelzer M.P.E."/>
            <person name="Joly D.L."/>
            <person name="van de Geest H.C."/>
            <person name="Bonants P.J.M."/>
            <person name="Smith D.S."/>
            <person name="Levesque C.A."/>
            <person name="van der Lee T.A.J."/>
        </authorList>
    </citation>
    <scope>NUCLEOTIDE SEQUENCE [LARGE SCALE GENOMIC DNA]</scope>
    <source>
        <strain evidence="1 2">LEV6574</strain>
    </source>
</reference>
<evidence type="ECO:0000313" key="1">
    <source>
        <dbReference type="EMBL" id="TPX30015.1"/>
    </source>
</evidence>
<gene>
    <name evidence="1" type="ORF">SeLEV6574_g08649</name>
</gene>
<accession>A0A507BXD7</accession>
<comment type="caution">
    <text evidence="1">The sequence shown here is derived from an EMBL/GenBank/DDBJ whole genome shotgun (WGS) entry which is preliminary data.</text>
</comment>
<dbReference type="EMBL" id="QEAM01001239">
    <property type="protein sequence ID" value="TPX30015.1"/>
    <property type="molecule type" value="Genomic_DNA"/>
</dbReference>
<dbReference type="Proteomes" id="UP000320475">
    <property type="component" value="Unassembled WGS sequence"/>
</dbReference>
<sequence length="20" mass="1989">MGCLLSGSPARGAFPGRLAQ</sequence>
<feature type="non-terminal residue" evidence="1">
    <location>
        <position position="20"/>
    </location>
</feature>